<feature type="chain" id="PRO_5012543586" description="Cohesin domain-containing protein" evidence="3">
    <location>
        <begin position="25"/>
        <end position="317"/>
    </location>
</feature>
<feature type="compositionally biased region" description="Polar residues" evidence="1">
    <location>
        <begin position="258"/>
        <end position="280"/>
    </location>
</feature>
<dbReference type="AlphaFoldDB" id="A0A1K1PSF8"/>
<dbReference type="EMBL" id="FPIP01000010">
    <property type="protein sequence ID" value="SFW49726.1"/>
    <property type="molecule type" value="Genomic_DNA"/>
</dbReference>
<keyword evidence="2" id="KW-0812">Transmembrane</keyword>
<dbReference type="Proteomes" id="UP000183461">
    <property type="component" value="Unassembled WGS sequence"/>
</dbReference>
<evidence type="ECO:0000256" key="1">
    <source>
        <dbReference type="SAM" id="MobiDB-lite"/>
    </source>
</evidence>
<name>A0A1K1PSF8_RUMFL</name>
<feature type="compositionally biased region" description="Low complexity" evidence="1">
    <location>
        <begin position="218"/>
        <end position="249"/>
    </location>
</feature>
<protein>
    <recommendedName>
        <fullName evidence="6">Cohesin domain-containing protein</fullName>
    </recommendedName>
</protein>
<sequence length="317" mass="33717">MRKCVVFGGIAASLAFAPAGAVYAAGDYEAPSGIELSIGDTEIDRADLAGGRLVEVPVNIGNNSGFVSVKMLIQLDGRLSFAEDYELGTRAEDMAGVHISEQRDMENTRKVNFVTKTKSRCTSDGEIGYVRVMLSEDTPVGRYDINIYPYTDEPMILTYNNFDAYFGAECFSQLRGGTITVKDGDTVPQQEQAPPRHDDDGDRNAPEEESSSDESESNNETHTTTSVTTATTVTTTKTTAKTTVTSTKNPAGAAKETSAVTASEATPSVSAVTTEPSAETDTTKPKKNLLLIPVIAAAVIALGTACFIVRKGGRSNE</sequence>
<feature type="region of interest" description="Disordered" evidence="1">
    <location>
        <begin position="181"/>
        <end position="282"/>
    </location>
</feature>
<accession>A0A1K1PSF8</accession>
<keyword evidence="3" id="KW-0732">Signal</keyword>
<feature type="compositionally biased region" description="Basic and acidic residues" evidence="1">
    <location>
        <begin position="194"/>
        <end position="206"/>
    </location>
</feature>
<gene>
    <name evidence="4" type="ORF">SAMN02910280_0030</name>
</gene>
<dbReference type="RefSeq" id="WP_072301102.1">
    <property type="nucleotide sequence ID" value="NZ_FPIP01000010.1"/>
</dbReference>
<evidence type="ECO:0008006" key="6">
    <source>
        <dbReference type="Google" id="ProtNLM"/>
    </source>
</evidence>
<evidence type="ECO:0000256" key="3">
    <source>
        <dbReference type="SAM" id="SignalP"/>
    </source>
</evidence>
<keyword evidence="2" id="KW-0472">Membrane</keyword>
<feature type="transmembrane region" description="Helical" evidence="2">
    <location>
        <begin position="289"/>
        <end position="309"/>
    </location>
</feature>
<keyword evidence="2" id="KW-1133">Transmembrane helix</keyword>
<evidence type="ECO:0000313" key="4">
    <source>
        <dbReference type="EMBL" id="SFW49726.1"/>
    </source>
</evidence>
<organism evidence="4 5">
    <name type="scientific">Ruminococcus flavefaciens</name>
    <dbReference type="NCBI Taxonomy" id="1265"/>
    <lineage>
        <taxon>Bacteria</taxon>
        <taxon>Bacillati</taxon>
        <taxon>Bacillota</taxon>
        <taxon>Clostridia</taxon>
        <taxon>Eubacteriales</taxon>
        <taxon>Oscillospiraceae</taxon>
        <taxon>Ruminococcus</taxon>
    </lineage>
</organism>
<feature type="compositionally biased region" description="Acidic residues" evidence="1">
    <location>
        <begin position="207"/>
        <end position="217"/>
    </location>
</feature>
<evidence type="ECO:0000256" key="2">
    <source>
        <dbReference type="SAM" id="Phobius"/>
    </source>
</evidence>
<proteinExistence type="predicted"/>
<reference evidence="5" key="1">
    <citation type="submission" date="2016-11" db="EMBL/GenBank/DDBJ databases">
        <authorList>
            <person name="Varghese N."/>
            <person name="Submissions S."/>
        </authorList>
    </citation>
    <scope>NUCLEOTIDE SEQUENCE [LARGE SCALE GENOMIC DNA]</scope>
    <source>
        <strain evidence="5">YL228</strain>
    </source>
</reference>
<evidence type="ECO:0000313" key="5">
    <source>
        <dbReference type="Proteomes" id="UP000183461"/>
    </source>
</evidence>
<feature type="signal peptide" evidence="3">
    <location>
        <begin position="1"/>
        <end position="24"/>
    </location>
</feature>